<name>A0A5W8EDC1_SALET</name>
<proteinExistence type="predicted"/>
<accession>A0A5W8EDC1</accession>
<feature type="region of interest" description="Disordered" evidence="1">
    <location>
        <begin position="1"/>
        <end position="22"/>
    </location>
</feature>
<dbReference type="EMBL" id="AAHMZC010000095">
    <property type="protein sequence ID" value="EBY0478923.1"/>
    <property type="molecule type" value="Genomic_DNA"/>
</dbReference>
<evidence type="ECO:0000313" key="2">
    <source>
        <dbReference type="EMBL" id="EBY0478923.1"/>
    </source>
</evidence>
<organism evidence="2">
    <name type="scientific">Salmonella enterica subsp. enterica serovar Kentucky</name>
    <dbReference type="NCBI Taxonomy" id="192955"/>
    <lineage>
        <taxon>Bacteria</taxon>
        <taxon>Pseudomonadati</taxon>
        <taxon>Pseudomonadota</taxon>
        <taxon>Gammaproteobacteria</taxon>
        <taxon>Enterobacterales</taxon>
        <taxon>Enterobacteriaceae</taxon>
        <taxon>Salmonella</taxon>
    </lineage>
</organism>
<evidence type="ECO:0000256" key="1">
    <source>
        <dbReference type="SAM" id="MobiDB-lite"/>
    </source>
</evidence>
<sequence length="47" mass="4763">MDPSGNDGLLPAISGRREDFPQPAVRCGTDGLRAGVVNPPGLTCAAL</sequence>
<gene>
    <name evidence="2" type="ORF">DUR33_25245</name>
</gene>
<reference evidence="2" key="1">
    <citation type="submission" date="2018-07" db="EMBL/GenBank/DDBJ databases">
        <authorList>
            <person name="Ashton P.M."/>
            <person name="Dallman T."/>
            <person name="Nair S."/>
            <person name="De Pinna E."/>
            <person name="Peters T."/>
            <person name="Grant K."/>
        </authorList>
    </citation>
    <scope>NUCLEOTIDE SEQUENCE</scope>
    <source>
        <strain evidence="2">137137</strain>
    </source>
</reference>
<protein>
    <submittedName>
        <fullName evidence="2">Transcriptional regulator</fullName>
    </submittedName>
</protein>
<feature type="non-terminal residue" evidence="2">
    <location>
        <position position="47"/>
    </location>
</feature>
<comment type="caution">
    <text evidence="2">The sequence shown here is derived from an EMBL/GenBank/DDBJ whole genome shotgun (WGS) entry which is preliminary data.</text>
</comment>
<dbReference type="AlphaFoldDB" id="A0A5W8EDC1"/>